<evidence type="ECO:0000256" key="1">
    <source>
        <dbReference type="ARBA" id="ARBA00007549"/>
    </source>
</evidence>
<reference evidence="5" key="1">
    <citation type="submission" date="2025-08" db="UniProtKB">
        <authorList>
            <consortium name="Ensembl"/>
        </authorList>
    </citation>
    <scope>IDENTIFICATION</scope>
</reference>
<feature type="compositionally biased region" description="Polar residues" evidence="3">
    <location>
        <begin position="352"/>
        <end position="381"/>
    </location>
</feature>
<evidence type="ECO:0000256" key="3">
    <source>
        <dbReference type="SAM" id="MobiDB-lite"/>
    </source>
</evidence>
<evidence type="ECO:0000256" key="2">
    <source>
        <dbReference type="SAM" id="Coils"/>
    </source>
</evidence>
<feature type="coiled-coil region" evidence="2">
    <location>
        <begin position="288"/>
        <end position="315"/>
    </location>
</feature>
<protein>
    <submittedName>
        <fullName evidence="5">Family with sequence similarity 13 member C</fullName>
    </submittedName>
</protein>
<accession>A0A663DQQ3</accession>
<dbReference type="InterPro" id="IPR059029">
    <property type="entry name" value="FAM13A_dom"/>
</dbReference>
<dbReference type="InterPro" id="IPR039102">
    <property type="entry name" value="FAM13"/>
</dbReference>
<dbReference type="PANTHER" id="PTHR15904:SF19">
    <property type="entry name" value="PROTEIN FAM13C"/>
    <property type="match status" value="1"/>
</dbReference>
<dbReference type="AlphaFoldDB" id="A0A663DQQ3"/>
<keyword evidence="6" id="KW-1185">Reference proteome</keyword>
<dbReference type="PANTHER" id="PTHR15904">
    <property type="entry name" value="FAM13"/>
    <property type="match status" value="1"/>
</dbReference>
<feature type="region of interest" description="Disordered" evidence="3">
    <location>
        <begin position="349"/>
        <end position="392"/>
    </location>
</feature>
<comment type="similarity">
    <text evidence="1">Belongs to the FAM13 family.</text>
</comment>
<gene>
    <name evidence="5" type="primary">FAM13C</name>
</gene>
<dbReference type="Proteomes" id="UP000472275">
    <property type="component" value="Chromosome 11"/>
</dbReference>
<feature type="region of interest" description="Disordered" evidence="3">
    <location>
        <begin position="447"/>
        <end position="468"/>
    </location>
</feature>
<feature type="domain" description="FAM13A-like" evidence="4">
    <location>
        <begin position="513"/>
        <end position="581"/>
    </location>
</feature>
<evidence type="ECO:0000313" key="6">
    <source>
        <dbReference type="Proteomes" id="UP000472275"/>
    </source>
</evidence>
<organism evidence="5 6">
    <name type="scientific">Aquila chrysaetos chrysaetos</name>
    <dbReference type="NCBI Taxonomy" id="223781"/>
    <lineage>
        <taxon>Eukaryota</taxon>
        <taxon>Metazoa</taxon>
        <taxon>Chordata</taxon>
        <taxon>Craniata</taxon>
        <taxon>Vertebrata</taxon>
        <taxon>Euteleostomi</taxon>
        <taxon>Archelosauria</taxon>
        <taxon>Archosauria</taxon>
        <taxon>Dinosauria</taxon>
        <taxon>Saurischia</taxon>
        <taxon>Theropoda</taxon>
        <taxon>Coelurosauria</taxon>
        <taxon>Aves</taxon>
        <taxon>Neognathae</taxon>
        <taxon>Neoaves</taxon>
        <taxon>Telluraves</taxon>
        <taxon>Accipitrimorphae</taxon>
        <taxon>Accipitriformes</taxon>
        <taxon>Accipitridae</taxon>
        <taxon>Accipitrinae</taxon>
        <taxon>Aquila</taxon>
    </lineage>
</organism>
<proteinExistence type="inferred from homology"/>
<dbReference type="GeneTree" id="ENSGT00950000183033"/>
<keyword evidence="2" id="KW-0175">Coiled coil</keyword>
<evidence type="ECO:0000313" key="5">
    <source>
        <dbReference type="Ensembl" id="ENSACCP00020002280.1"/>
    </source>
</evidence>
<name>A0A663DQQ3_AQUCH</name>
<dbReference type="InParanoid" id="A0A663DQQ3"/>
<dbReference type="Gene3D" id="1.10.10.1460">
    <property type="match status" value="1"/>
</dbReference>
<dbReference type="Ensembl" id="ENSACCT00020002352.1">
    <property type="protein sequence ID" value="ENSACCP00020002280.1"/>
    <property type="gene ID" value="ENSACCG00020001578.1"/>
</dbReference>
<feature type="region of interest" description="Disordered" evidence="3">
    <location>
        <begin position="77"/>
        <end position="108"/>
    </location>
</feature>
<dbReference type="Pfam" id="PF26116">
    <property type="entry name" value="FAM13A"/>
    <property type="match status" value="1"/>
</dbReference>
<feature type="region of interest" description="Disordered" evidence="3">
    <location>
        <begin position="170"/>
        <end position="220"/>
    </location>
</feature>
<sequence length="587" mass="66844">MFSCFCFSIQDNSFNTTALAEDDDNKENYPDNATVLEERQLPLQDTQQHKQQAVIDYALKPEMGNLKLRKPKPIAKLENGKSHEESQELESALPGLSERQGKAGSSDNDYAQNVALRCQEAVVRFQPRIDQNISISPKEGTEQFNSLNENSLLKLQALETDLCSAFLPAPEETPQLPAPKDPVPSSVQTSVQADGASCGEPVPAHRDWQNDMDSSPQEHHSLGTSRLLYHITDGDNPLLSPRCSIFSQSQRFNLDTESAPSPPSAQPFMMPRSSSRCNCEECKEPQTVAQLTKHLQSLKRKIRKYEEKFEQEKKYLPSHGDKTSNPEVLKWMNDLAKGRKQLKELKLRMSEEQNCTSRAPQRNDNCENTGTSKEAGTQEATSMEPAPSVEETMDSVLRRLKEKRQHFNLPETIKVTKQEKSLMKPLYDRYRIIKKLLATPSLITTIQEEEDSDEDHSQSSHELSSGPISCLPVDEHLCYSQEESEPAYVSPLDEKKVFRQTALSMSNLHEATMPVLLEHLRETRADKKRLRKALREFEEQFYKQTGRSPQKEDRVPMAEEYSEYKHMKAKIRLLEVLISKHDISKTI</sequence>
<evidence type="ECO:0000259" key="4">
    <source>
        <dbReference type="Pfam" id="PF26116"/>
    </source>
</evidence>
<reference evidence="5" key="2">
    <citation type="submission" date="2025-09" db="UniProtKB">
        <authorList>
            <consortium name="Ensembl"/>
        </authorList>
    </citation>
    <scope>IDENTIFICATION</scope>
</reference>